<dbReference type="HOGENOM" id="CLU_841264_0_0_7"/>
<protein>
    <submittedName>
        <fullName evidence="2">Uncharacterized protein</fullName>
    </submittedName>
</protein>
<sequence>MFTSSIVNGSSTAGSYFSNIANNSQSARTPNISSSLTPSQIRRQLQMQFATMSFGLDSSEQQQVNGYFSQLNNIYGVNDSSIREEQEKKFKELKKELDALYGLDKEPKELTSEEQKKVDELQTKLDELYEIVPTKDPQGADRQRAESLKWELKKMYYPEGKVLSAAEKRKEASIQKELKELFGITGPKTLTEEEQVKADELNKQIDEIRGTTKKELNEEESKRADEILAEMEKIAGSLVTHGLSNAEKNLYYKLDEESDALKDKAKESGLSDEEQDKLAKITKNINILLDKAAAIQEQQDKQAGQVHGQLNGFFAQLGMMGGGTLLSRSI</sequence>
<evidence type="ECO:0000313" key="3">
    <source>
        <dbReference type="Proteomes" id="UP000002601"/>
    </source>
</evidence>
<feature type="coiled-coil region" evidence="1">
    <location>
        <begin position="191"/>
        <end position="218"/>
    </location>
</feature>
<dbReference type="AlphaFoldDB" id="C6BTL4"/>
<keyword evidence="3" id="KW-1185">Reference proteome</keyword>
<keyword evidence="1" id="KW-0175">Coiled coil</keyword>
<gene>
    <name evidence="2" type="ordered locus">Desal_1732</name>
</gene>
<dbReference type="OrthoDB" id="5450140at2"/>
<dbReference type="KEGG" id="dsa:Desal_1732"/>
<dbReference type="RefSeq" id="WP_015851610.1">
    <property type="nucleotide sequence ID" value="NC_012881.1"/>
</dbReference>
<dbReference type="eggNOG" id="ENOG5031D12">
    <property type="taxonomic scope" value="Bacteria"/>
</dbReference>
<reference evidence="2 3" key="1">
    <citation type="submission" date="2009-06" db="EMBL/GenBank/DDBJ databases">
        <title>Complete sequence of Desulfovibrio salexigens DSM 2638.</title>
        <authorList>
            <consortium name="US DOE Joint Genome Institute"/>
            <person name="Lucas S."/>
            <person name="Copeland A."/>
            <person name="Lapidus A."/>
            <person name="Glavina del Rio T."/>
            <person name="Tice H."/>
            <person name="Bruce D."/>
            <person name="Goodwin L."/>
            <person name="Pitluck S."/>
            <person name="Munk A.C."/>
            <person name="Brettin T."/>
            <person name="Detter J.C."/>
            <person name="Han C."/>
            <person name="Tapia R."/>
            <person name="Larimer F."/>
            <person name="Land M."/>
            <person name="Hauser L."/>
            <person name="Kyrpides N."/>
            <person name="Anderson I."/>
            <person name="Wall J.D."/>
            <person name="Arkin A.P."/>
            <person name="Dehal P."/>
            <person name="Chivian D."/>
            <person name="Giles B."/>
            <person name="Hazen T.C."/>
        </authorList>
    </citation>
    <scope>NUCLEOTIDE SEQUENCE [LARGE SCALE GENOMIC DNA]</scope>
    <source>
        <strain evidence="3">ATCC 14822 / DSM 2638 / NCIMB 8403 / VKM B-1763</strain>
    </source>
</reference>
<dbReference type="Proteomes" id="UP000002601">
    <property type="component" value="Chromosome"/>
</dbReference>
<feature type="coiled-coil region" evidence="1">
    <location>
        <begin position="83"/>
        <end position="131"/>
    </location>
</feature>
<organism evidence="2 3">
    <name type="scientific">Maridesulfovibrio salexigens (strain ATCC 14822 / DSM 2638 / NCIMB 8403 / VKM B-1763)</name>
    <name type="common">Desulfovibrio salexigens</name>
    <dbReference type="NCBI Taxonomy" id="526222"/>
    <lineage>
        <taxon>Bacteria</taxon>
        <taxon>Pseudomonadati</taxon>
        <taxon>Thermodesulfobacteriota</taxon>
        <taxon>Desulfovibrionia</taxon>
        <taxon>Desulfovibrionales</taxon>
        <taxon>Desulfovibrionaceae</taxon>
        <taxon>Maridesulfovibrio</taxon>
    </lineage>
</organism>
<evidence type="ECO:0000313" key="2">
    <source>
        <dbReference type="EMBL" id="ACS79794.1"/>
    </source>
</evidence>
<name>C6BTL4_MARSD</name>
<proteinExistence type="predicted"/>
<evidence type="ECO:0000256" key="1">
    <source>
        <dbReference type="SAM" id="Coils"/>
    </source>
</evidence>
<accession>C6BTL4</accession>
<dbReference type="EMBL" id="CP001649">
    <property type="protein sequence ID" value="ACS79794.1"/>
    <property type="molecule type" value="Genomic_DNA"/>
</dbReference>